<name>A0ABQ8JGJ7_DERPT</name>
<keyword evidence="2" id="KW-1185">Reference proteome</keyword>
<reference evidence="1 2" key="2">
    <citation type="journal article" date="2022" name="Mol. Biol. Evol.">
        <title>Comparative Genomics Reveals Insights into the Divergent Evolution of Astigmatic Mites and Household Pest Adaptations.</title>
        <authorList>
            <person name="Xiong Q."/>
            <person name="Wan A.T."/>
            <person name="Liu X."/>
            <person name="Fung C.S."/>
            <person name="Xiao X."/>
            <person name="Malainual N."/>
            <person name="Hou J."/>
            <person name="Wang L."/>
            <person name="Wang M."/>
            <person name="Yang K.Y."/>
            <person name="Cui Y."/>
            <person name="Leung E.L."/>
            <person name="Nong W."/>
            <person name="Shin S.K."/>
            <person name="Au S.W."/>
            <person name="Jeong K.Y."/>
            <person name="Chew F.T."/>
            <person name="Hui J.H."/>
            <person name="Leung T.F."/>
            <person name="Tungtrongchitr A."/>
            <person name="Zhong N."/>
            <person name="Liu Z."/>
            <person name="Tsui S.K."/>
        </authorList>
    </citation>
    <scope>NUCLEOTIDE SEQUENCE [LARGE SCALE GENOMIC DNA]</scope>
    <source>
        <strain evidence="1">Derp</strain>
    </source>
</reference>
<dbReference type="Proteomes" id="UP000887458">
    <property type="component" value="Unassembled WGS sequence"/>
</dbReference>
<dbReference type="EMBL" id="NJHN03000040">
    <property type="protein sequence ID" value="KAH9421548.1"/>
    <property type="molecule type" value="Genomic_DNA"/>
</dbReference>
<sequence length="59" mass="6789">MDDPMNSNIEDLFNPLIRRRKVLIPGKGDVPDYSNGTKVTFHFKTEASYSDDDNELDTR</sequence>
<protein>
    <submittedName>
        <fullName evidence="1">Uncharacterized protein</fullName>
    </submittedName>
</protein>
<gene>
    <name evidence="1" type="ORF">DERP_012281</name>
</gene>
<organism evidence="1 2">
    <name type="scientific">Dermatophagoides pteronyssinus</name>
    <name type="common">European house dust mite</name>
    <dbReference type="NCBI Taxonomy" id="6956"/>
    <lineage>
        <taxon>Eukaryota</taxon>
        <taxon>Metazoa</taxon>
        <taxon>Ecdysozoa</taxon>
        <taxon>Arthropoda</taxon>
        <taxon>Chelicerata</taxon>
        <taxon>Arachnida</taxon>
        <taxon>Acari</taxon>
        <taxon>Acariformes</taxon>
        <taxon>Sarcoptiformes</taxon>
        <taxon>Astigmata</taxon>
        <taxon>Psoroptidia</taxon>
        <taxon>Analgoidea</taxon>
        <taxon>Pyroglyphidae</taxon>
        <taxon>Dermatophagoidinae</taxon>
        <taxon>Dermatophagoides</taxon>
    </lineage>
</organism>
<evidence type="ECO:0000313" key="2">
    <source>
        <dbReference type="Proteomes" id="UP000887458"/>
    </source>
</evidence>
<reference evidence="1 2" key="1">
    <citation type="journal article" date="2018" name="J. Allergy Clin. Immunol.">
        <title>High-quality assembly of Dermatophagoides pteronyssinus genome and transcriptome reveals a wide range of novel allergens.</title>
        <authorList>
            <person name="Liu X.Y."/>
            <person name="Yang K.Y."/>
            <person name="Wang M.Q."/>
            <person name="Kwok J.S."/>
            <person name="Zeng X."/>
            <person name="Yang Z."/>
            <person name="Xiao X.J."/>
            <person name="Lau C.P."/>
            <person name="Li Y."/>
            <person name="Huang Z.M."/>
            <person name="Ba J.G."/>
            <person name="Yim A.K."/>
            <person name="Ouyang C.Y."/>
            <person name="Ngai S.M."/>
            <person name="Chan T.F."/>
            <person name="Leung E.L."/>
            <person name="Liu L."/>
            <person name="Liu Z.G."/>
            <person name="Tsui S.K."/>
        </authorList>
    </citation>
    <scope>NUCLEOTIDE SEQUENCE [LARGE SCALE GENOMIC DNA]</scope>
    <source>
        <strain evidence="1">Derp</strain>
    </source>
</reference>
<accession>A0ABQ8JGJ7</accession>
<evidence type="ECO:0000313" key="1">
    <source>
        <dbReference type="EMBL" id="KAH9421548.1"/>
    </source>
</evidence>
<proteinExistence type="predicted"/>
<comment type="caution">
    <text evidence="1">The sequence shown here is derived from an EMBL/GenBank/DDBJ whole genome shotgun (WGS) entry which is preliminary data.</text>
</comment>